<organism evidence="2 3">
    <name type="scientific">Ilyodon furcidens</name>
    <name type="common">goldbreast splitfin</name>
    <dbReference type="NCBI Taxonomy" id="33524"/>
    <lineage>
        <taxon>Eukaryota</taxon>
        <taxon>Metazoa</taxon>
        <taxon>Chordata</taxon>
        <taxon>Craniata</taxon>
        <taxon>Vertebrata</taxon>
        <taxon>Euteleostomi</taxon>
        <taxon>Actinopterygii</taxon>
        <taxon>Neopterygii</taxon>
        <taxon>Teleostei</taxon>
        <taxon>Neoteleostei</taxon>
        <taxon>Acanthomorphata</taxon>
        <taxon>Ovalentaria</taxon>
        <taxon>Atherinomorphae</taxon>
        <taxon>Cyprinodontiformes</taxon>
        <taxon>Goodeidae</taxon>
        <taxon>Ilyodon</taxon>
    </lineage>
</organism>
<sequence>MNHIHVNKMLINSKILEKHSLLTPEYRPTKSNKLTPNSRATFQTPPSLSSVSDDINTFTSELPSVLDCLRALSNSSGGKACVSQVQWPRISSQSPAGRSHTLTHSLGHLQALSAGCRPWSRARPPRSLVSGLGQEGRTSRTFRDARRHSEPPTNRRSTTQTGIQEES</sequence>
<dbReference type="Proteomes" id="UP001482620">
    <property type="component" value="Unassembled WGS sequence"/>
</dbReference>
<evidence type="ECO:0000256" key="1">
    <source>
        <dbReference type="SAM" id="MobiDB-lite"/>
    </source>
</evidence>
<feature type="region of interest" description="Disordered" evidence="1">
    <location>
        <begin position="117"/>
        <end position="167"/>
    </location>
</feature>
<protein>
    <submittedName>
        <fullName evidence="2">Uncharacterized protein</fullName>
    </submittedName>
</protein>
<feature type="region of interest" description="Disordered" evidence="1">
    <location>
        <begin position="27"/>
        <end position="50"/>
    </location>
</feature>
<accession>A0ABV0TG66</accession>
<evidence type="ECO:0000313" key="3">
    <source>
        <dbReference type="Proteomes" id="UP001482620"/>
    </source>
</evidence>
<keyword evidence="3" id="KW-1185">Reference proteome</keyword>
<feature type="compositionally biased region" description="Basic and acidic residues" evidence="1">
    <location>
        <begin position="137"/>
        <end position="150"/>
    </location>
</feature>
<reference evidence="2 3" key="1">
    <citation type="submission" date="2021-06" db="EMBL/GenBank/DDBJ databases">
        <authorList>
            <person name="Palmer J.M."/>
        </authorList>
    </citation>
    <scope>NUCLEOTIDE SEQUENCE [LARGE SCALE GENOMIC DNA]</scope>
    <source>
        <strain evidence="3">if_2019</strain>
        <tissue evidence="2">Muscle</tissue>
    </source>
</reference>
<feature type="compositionally biased region" description="Polar residues" evidence="1">
    <location>
        <begin position="151"/>
        <end position="167"/>
    </location>
</feature>
<evidence type="ECO:0000313" key="2">
    <source>
        <dbReference type="EMBL" id="MEQ2231819.1"/>
    </source>
</evidence>
<feature type="compositionally biased region" description="Polar residues" evidence="1">
    <location>
        <begin position="29"/>
        <end position="50"/>
    </location>
</feature>
<dbReference type="EMBL" id="JAHRIQ010035005">
    <property type="protein sequence ID" value="MEQ2231819.1"/>
    <property type="molecule type" value="Genomic_DNA"/>
</dbReference>
<proteinExistence type="predicted"/>
<name>A0ABV0TG66_9TELE</name>
<gene>
    <name evidence="2" type="ORF">ILYODFUR_004534</name>
</gene>
<comment type="caution">
    <text evidence="2">The sequence shown here is derived from an EMBL/GenBank/DDBJ whole genome shotgun (WGS) entry which is preliminary data.</text>
</comment>